<feature type="transmembrane region" description="Helical" evidence="1">
    <location>
        <begin position="345"/>
        <end position="361"/>
    </location>
</feature>
<dbReference type="PANTHER" id="PTHR36840:SF1">
    <property type="entry name" value="BLL5714 PROTEIN"/>
    <property type="match status" value="1"/>
</dbReference>
<name>A0ABU7RPH6_9ACTN</name>
<proteinExistence type="predicted"/>
<feature type="transmembrane region" description="Helical" evidence="1">
    <location>
        <begin position="54"/>
        <end position="75"/>
    </location>
</feature>
<keyword evidence="1" id="KW-0472">Membrane</keyword>
<sequence length="400" mass="43706">MTERRDDQSIPTIRRPRGSVEPPSFLELFFDIAFIIVFAQLSQELTQHLTGEGAFETVLLLLTAWWVWVLTVWLTDLFNPRLSKIQVVTILIMLGVMLMALVMPTAFETRGLYFAGAYLAIHVVRDGFLIPSTRVNRTVQARSIRVIFWHGLTSPLWIGGAIAGGDTQLVLWSAALVIEYVSATDGWPTPRLGRTELASRIFAGPHLYERHRQIFVVALGEMILSVGLRVLPVGLATESVAAAAAAIVGALLVFQIYINRARELLAGASIGLLAQVRRGILMSHSHLVMVAGVVVMAAAADLAVHDPLRREEVAWTICVVAGPTLFLLGSALFDLVVHRSFRPRLIGMLVLLATVPALHVLPMYAALVLIDVVLAVTLVVEVTVAYRRPVAPGVLGRGRS</sequence>
<dbReference type="InterPro" id="IPR010640">
    <property type="entry name" value="Low_temperature_requirement_A"/>
</dbReference>
<dbReference type="Pfam" id="PF06772">
    <property type="entry name" value="LtrA"/>
    <property type="match status" value="1"/>
</dbReference>
<accession>A0ABU7RPH6</accession>
<dbReference type="Proteomes" id="UP001332243">
    <property type="component" value="Unassembled WGS sequence"/>
</dbReference>
<keyword evidence="1" id="KW-1133">Transmembrane helix</keyword>
<keyword evidence="1" id="KW-0812">Transmembrane</keyword>
<evidence type="ECO:0000313" key="2">
    <source>
        <dbReference type="EMBL" id="MEE6258400.1"/>
    </source>
</evidence>
<organism evidence="2 3">
    <name type="scientific">Plantactinospora sonchi</name>
    <dbReference type="NCBI Taxonomy" id="1544735"/>
    <lineage>
        <taxon>Bacteria</taxon>
        <taxon>Bacillati</taxon>
        <taxon>Actinomycetota</taxon>
        <taxon>Actinomycetes</taxon>
        <taxon>Micromonosporales</taxon>
        <taxon>Micromonosporaceae</taxon>
        <taxon>Plantactinospora</taxon>
    </lineage>
</organism>
<feature type="transmembrane region" description="Helical" evidence="1">
    <location>
        <begin position="312"/>
        <end position="333"/>
    </location>
</feature>
<gene>
    <name evidence="2" type="ORF">V1633_07815</name>
</gene>
<comment type="caution">
    <text evidence="2">The sequence shown here is derived from an EMBL/GenBank/DDBJ whole genome shotgun (WGS) entry which is preliminary data.</text>
</comment>
<feature type="transmembrane region" description="Helical" evidence="1">
    <location>
        <begin position="240"/>
        <end position="258"/>
    </location>
</feature>
<evidence type="ECO:0000313" key="3">
    <source>
        <dbReference type="Proteomes" id="UP001332243"/>
    </source>
</evidence>
<feature type="transmembrane region" description="Helical" evidence="1">
    <location>
        <begin position="214"/>
        <end position="234"/>
    </location>
</feature>
<dbReference type="RefSeq" id="WP_331213515.1">
    <property type="nucleotide sequence ID" value="NZ_JAZGQK010000006.1"/>
</dbReference>
<keyword evidence="3" id="KW-1185">Reference proteome</keyword>
<reference evidence="2 3" key="1">
    <citation type="submission" date="2024-01" db="EMBL/GenBank/DDBJ databases">
        <title>Genome insights into Plantactinospora sonchi sp. nov.</title>
        <authorList>
            <person name="Wang L."/>
        </authorList>
    </citation>
    <scope>NUCLEOTIDE SEQUENCE [LARGE SCALE GENOMIC DNA]</scope>
    <source>
        <strain evidence="2 3">NEAU-QY2</strain>
    </source>
</reference>
<dbReference type="EMBL" id="JAZGQK010000006">
    <property type="protein sequence ID" value="MEE6258400.1"/>
    <property type="molecule type" value="Genomic_DNA"/>
</dbReference>
<feature type="transmembrane region" description="Helical" evidence="1">
    <location>
        <begin position="87"/>
        <end position="106"/>
    </location>
</feature>
<evidence type="ECO:0000256" key="1">
    <source>
        <dbReference type="SAM" id="Phobius"/>
    </source>
</evidence>
<dbReference type="PANTHER" id="PTHR36840">
    <property type="entry name" value="BLL5714 PROTEIN"/>
    <property type="match status" value="1"/>
</dbReference>
<feature type="transmembrane region" description="Helical" evidence="1">
    <location>
        <begin position="279"/>
        <end position="300"/>
    </location>
</feature>
<protein>
    <submittedName>
        <fullName evidence="2">Low temperature requirement protein A</fullName>
    </submittedName>
</protein>